<keyword evidence="7" id="KW-0472">Membrane</keyword>
<keyword evidence="1" id="KW-0813">Transport</keyword>
<dbReference type="SUPFAM" id="SSF54862">
    <property type="entry name" value="4Fe-4S ferredoxins"/>
    <property type="match status" value="1"/>
</dbReference>
<dbReference type="PANTHER" id="PTHR30176">
    <property type="entry name" value="FERREDOXIN-TYPE PROTEIN NAPH"/>
    <property type="match status" value="1"/>
</dbReference>
<keyword evidence="4" id="KW-0249">Electron transport</keyword>
<dbReference type="InterPro" id="IPR017900">
    <property type="entry name" value="4Fe4S_Fe_S_CS"/>
</dbReference>
<feature type="transmembrane region" description="Helical" evidence="7">
    <location>
        <begin position="75"/>
        <end position="101"/>
    </location>
</feature>
<keyword evidence="7" id="KW-0812">Transmembrane</keyword>
<dbReference type="Pfam" id="PF12801">
    <property type="entry name" value="Fer4_5"/>
    <property type="match status" value="1"/>
</dbReference>
<evidence type="ECO:0000313" key="10">
    <source>
        <dbReference type="Proteomes" id="UP001247620"/>
    </source>
</evidence>
<keyword evidence="5" id="KW-0408">Iron</keyword>
<dbReference type="Gene3D" id="3.30.70.20">
    <property type="match status" value="1"/>
</dbReference>
<feature type="transmembrane region" description="Helical" evidence="7">
    <location>
        <begin position="150"/>
        <end position="177"/>
    </location>
</feature>
<dbReference type="InterPro" id="IPR051684">
    <property type="entry name" value="Electron_Trans/Redox"/>
</dbReference>
<keyword evidence="7" id="KW-1133">Transmembrane helix</keyword>
<feature type="domain" description="4Fe-4S ferredoxin-type" evidence="8">
    <location>
        <begin position="247"/>
        <end position="276"/>
    </location>
</feature>
<dbReference type="Gene3D" id="2.60.40.10">
    <property type="entry name" value="Immunoglobulins"/>
    <property type="match status" value="1"/>
</dbReference>
<feature type="transmembrane region" description="Helical" evidence="7">
    <location>
        <begin position="183"/>
        <end position="202"/>
    </location>
</feature>
<protein>
    <submittedName>
        <fullName evidence="9">Cytochrome c oxidase accessory protein FixG</fullName>
    </submittedName>
</protein>
<dbReference type="Pfam" id="PF11614">
    <property type="entry name" value="FixG_C"/>
    <property type="match status" value="1"/>
</dbReference>
<evidence type="ECO:0000259" key="8">
    <source>
        <dbReference type="PROSITE" id="PS51379"/>
    </source>
</evidence>
<evidence type="ECO:0000256" key="4">
    <source>
        <dbReference type="ARBA" id="ARBA00022982"/>
    </source>
</evidence>
<keyword evidence="6" id="KW-0411">Iron-sulfur</keyword>
<name>A0ABU1TD29_9SPHI</name>
<dbReference type="InterPro" id="IPR013783">
    <property type="entry name" value="Ig-like_fold"/>
</dbReference>
<dbReference type="EMBL" id="JAVDUU010000002">
    <property type="protein sequence ID" value="MDR6942766.1"/>
    <property type="molecule type" value="Genomic_DNA"/>
</dbReference>
<comment type="caution">
    <text evidence="9">The sequence shown here is derived from an EMBL/GenBank/DDBJ whole genome shotgun (WGS) entry which is preliminary data.</text>
</comment>
<evidence type="ECO:0000256" key="1">
    <source>
        <dbReference type="ARBA" id="ARBA00022448"/>
    </source>
</evidence>
<evidence type="ECO:0000256" key="6">
    <source>
        <dbReference type="ARBA" id="ARBA00023014"/>
    </source>
</evidence>
<sequence length="457" mass="52137">MDGLLVAKETEKRKWIYPLIRKGKLYKWRSWISYAYLLLFFTGPLIRIGGQPLLLLNFMDRQFVILGQVFWPQDIFLFVLASLVFVVCIVLFTIAFGRIFCGWICPQTIFMEMFFRKIENWIEGDAHKQKKLDAGPWTKEKIFRKGSKHLLFLIFSFLIANTFLAYLVGSAALFRIILEPVQLHWSGFFSIWLFTIIFYLVYSQVRELVCTVICPYGRLQGVLLDQDTLVVAYDEVRGEPRGKLVKNKDSLNPKGDCVDCGLCVSVCPTGIDIRQGTQMECVNCTACIDVCNEVMEKIHKPLNLIGFYSENMIHKQQKPSFTGRMMGYSGIIVVLMTVLCYFIFSRADMDMTVMRSAGMLYQEQKGGLISNIYNAEIINKSNTSRDIVIKPENPAVKVKYIQQPGRISAGGSVKTVFFLMIPASMIHMPKTDIKINLLLNNKIIQTVSTTFVGPAND</sequence>
<reference evidence="9 10" key="1">
    <citation type="submission" date="2023-07" db="EMBL/GenBank/DDBJ databases">
        <title>Sorghum-associated microbial communities from plants grown in Nebraska, USA.</title>
        <authorList>
            <person name="Schachtman D."/>
        </authorList>
    </citation>
    <scope>NUCLEOTIDE SEQUENCE [LARGE SCALE GENOMIC DNA]</scope>
    <source>
        <strain evidence="9 10">3262</strain>
    </source>
</reference>
<dbReference type="RefSeq" id="WP_310096280.1">
    <property type="nucleotide sequence ID" value="NZ_JAVDUU010000002.1"/>
</dbReference>
<evidence type="ECO:0000256" key="7">
    <source>
        <dbReference type="SAM" id="Phobius"/>
    </source>
</evidence>
<dbReference type="InterPro" id="IPR014116">
    <property type="entry name" value="Cyt_c_oxidase_cbb3_FixG"/>
</dbReference>
<keyword evidence="3" id="KW-0479">Metal-binding</keyword>
<dbReference type="PROSITE" id="PS51379">
    <property type="entry name" value="4FE4S_FER_2"/>
    <property type="match status" value="1"/>
</dbReference>
<feature type="transmembrane region" description="Helical" evidence="7">
    <location>
        <begin position="31"/>
        <end position="55"/>
    </location>
</feature>
<accession>A0ABU1TD29</accession>
<dbReference type="PANTHER" id="PTHR30176:SF3">
    <property type="entry name" value="FERREDOXIN-TYPE PROTEIN NAPH"/>
    <property type="match status" value="1"/>
</dbReference>
<keyword evidence="2" id="KW-0004">4Fe-4S</keyword>
<dbReference type="NCBIfam" id="TIGR02745">
    <property type="entry name" value="ccoG_rdxA_fixG"/>
    <property type="match status" value="1"/>
</dbReference>
<evidence type="ECO:0000256" key="2">
    <source>
        <dbReference type="ARBA" id="ARBA00022485"/>
    </source>
</evidence>
<keyword evidence="10" id="KW-1185">Reference proteome</keyword>
<evidence type="ECO:0000256" key="5">
    <source>
        <dbReference type="ARBA" id="ARBA00023004"/>
    </source>
</evidence>
<evidence type="ECO:0000313" key="9">
    <source>
        <dbReference type="EMBL" id="MDR6942766.1"/>
    </source>
</evidence>
<proteinExistence type="predicted"/>
<dbReference type="Pfam" id="PF13746">
    <property type="entry name" value="Fer4_18"/>
    <property type="match status" value="1"/>
</dbReference>
<dbReference type="Proteomes" id="UP001247620">
    <property type="component" value="Unassembled WGS sequence"/>
</dbReference>
<organism evidence="9 10">
    <name type="scientific">Mucilaginibacter pocheonensis</name>
    <dbReference type="NCBI Taxonomy" id="398050"/>
    <lineage>
        <taxon>Bacteria</taxon>
        <taxon>Pseudomonadati</taxon>
        <taxon>Bacteroidota</taxon>
        <taxon>Sphingobacteriia</taxon>
        <taxon>Sphingobacteriales</taxon>
        <taxon>Sphingobacteriaceae</taxon>
        <taxon>Mucilaginibacter</taxon>
    </lineage>
</organism>
<gene>
    <name evidence="9" type="ORF">J2W55_002608</name>
</gene>
<dbReference type="InterPro" id="IPR017896">
    <property type="entry name" value="4Fe4S_Fe-S-bd"/>
</dbReference>
<dbReference type="InterPro" id="IPR032879">
    <property type="entry name" value="FixG_C"/>
</dbReference>
<feature type="transmembrane region" description="Helical" evidence="7">
    <location>
        <begin position="325"/>
        <end position="344"/>
    </location>
</feature>
<evidence type="ECO:0000256" key="3">
    <source>
        <dbReference type="ARBA" id="ARBA00022723"/>
    </source>
</evidence>
<dbReference type="PROSITE" id="PS00198">
    <property type="entry name" value="4FE4S_FER_1"/>
    <property type="match status" value="1"/>
</dbReference>